<reference evidence="1" key="1">
    <citation type="journal article" date="2023" name="Mol. Phylogenet. Evol.">
        <title>Genome-scale phylogeny and comparative genomics of the fungal order Sordariales.</title>
        <authorList>
            <person name="Hensen N."/>
            <person name="Bonometti L."/>
            <person name="Westerberg I."/>
            <person name="Brannstrom I.O."/>
            <person name="Guillou S."/>
            <person name="Cros-Aarteil S."/>
            <person name="Calhoun S."/>
            <person name="Haridas S."/>
            <person name="Kuo A."/>
            <person name="Mondo S."/>
            <person name="Pangilinan J."/>
            <person name="Riley R."/>
            <person name="LaButti K."/>
            <person name="Andreopoulos B."/>
            <person name="Lipzen A."/>
            <person name="Chen C."/>
            <person name="Yan M."/>
            <person name="Daum C."/>
            <person name="Ng V."/>
            <person name="Clum A."/>
            <person name="Steindorff A."/>
            <person name="Ohm R.A."/>
            <person name="Martin F."/>
            <person name="Silar P."/>
            <person name="Natvig D.O."/>
            <person name="Lalanne C."/>
            <person name="Gautier V."/>
            <person name="Ament-Velasquez S.L."/>
            <person name="Kruys A."/>
            <person name="Hutchinson M.I."/>
            <person name="Powell A.J."/>
            <person name="Barry K."/>
            <person name="Miller A.N."/>
            <person name="Grigoriev I.V."/>
            <person name="Debuchy R."/>
            <person name="Gladieux P."/>
            <person name="Hiltunen Thoren M."/>
            <person name="Johannesson H."/>
        </authorList>
    </citation>
    <scope>NUCLEOTIDE SEQUENCE</scope>
    <source>
        <strain evidence="1">CBS 757.83</strain>
    </source>
</reference>
<gene>
    <name evidence="1" type="ORF">N658DRAFT_398024</name>
</gene>
<organism evidence="1 2">
    <name type="scientific">Parathielavia hyrcaniae</name>
    <dbReference type="NCBI Taxonomy" id="113614"/>
    <lineage>
        <taxon>Eukaryota</taxon>
        <taxon>Fungi</taxon>
        <taxon>Dikarya</taxon>
        <taxon>Ascomycota</taxon>
        <taxon>Pezizomycotina</taxon>
        <taxon>Sordariomycetes</taxon>
        <taxon>Sordariomycetidae</taxon>
        <taxon>Sordariales</taxon>
        <taxon>Chaetomiaceae</taxon>
        <taxon>Parathielavia</taxon>
    </lineage>
</organism>
<feature type="non-terminal residue" evidence="1">
    <location>
        <position position="360"/>
    </location>
</feature>
<proteinExistence type="predicted"/>
<protein>
    <recommendedName>
        <fullName evidence="3">Tc1-like transposase DDE domain-containing protein</fullName>
    </recommendedName>
</protein>
<feature type="non-terminal residue" evidence="1">
    <location>
        <position position="1"/>
    </location>
</feature>
<dbReference type="EMBL" id="MU863633">
    <property type="protein sequence ID" value="KAK4101890.1"/>
    <property type="molecule type" value="Genomic_DNA"/>
</dbReference>
<evidence type="ECO:0000313" key="2">
    <source>
        <dbReference type="Proteomes" id="UP001305647"/>
    </source>
</evidence>
<dbReference type="Proteomes" id="UP001305647">
    <property type="component" value="Unassembled WGS sequence"/>
</dbReference>
<evidence type="ECO:0000313" key="1">
    <source>
        <dbReference type="EMBL" id="KAK4101890.1"/>
    </source>
</evidence>
<evidence type="ECO:0008006" key="3">
    <source>
        <dbReference type="Google" id="ProtNLM"/>
    </source>
</evidence>
<reference evidence="1" key="2">
    <citation type="submission" date="2023-05" db="EMBL/GenBank/DDBJ databases">
        <authorList>
            <consortium name="Lawrence Berkeley National Laboratory"/>
            <person name="Steindorff A."/>
            <person name="Hensen N."/>
            <person name="Bonometti L."/>
            <person name="Westerberg I."/>
            <person name="Brannstrom I.O."/>
            <person name="Guillou S."/>
            <person name="Cros-Aarteil S."/>
            <person name="Calhoun S."/>
            <person name="Haridas S."/>
            <person name="Kuo A."/>
            <person name="Mondo S."/>
            <person name="Pangilinan J."/>
            <person name="Riley R."/>
            <person name="Labutti K."/>
            <person name="Andreopoulos B."/>
            <person name="Lipzen A."/>
            <person name="Chen C."/>
            <person name="Yanf M."/>
            <person name="Daum C."/>
            <person name="Ng V."/>
            <person name="Clum A."/>
            <person name="Ohm R."/>
            <person name="Martin F."/>
            <person name="Silar P."/>
            <person name="Natvig D."/>
            <person name="Lalanne C."/>
            <person name="Gautier V."/>
            <person name="Ament-Velasquez S.L."/>
            <person name="Kruys A."/>
            <person name="Hutchinson M.I."/>
            <person name="Powell A.J."/>
            <person name="Barry K."/>
            <person name="Miller A.N."/>
            <person name="Grigoriev I.V."/>
            <person name="Debuchy R."/>
            <person name="Gladieux P."/>
            <person name="Thoren M.H."/>
            <person name="Johannesson H."/>
        </authorList>
    </citation>
    <scope>NUCLEOTIDE SEQUENCE</scope>
    <source>
        <strain evidence="1">CBS 757.83</strain>
    </source>
</reference>
<dbReference type="InterPro" id="IPR036397">
    <property type="entry name" value="RNaseH_sf"/>
</dbReference>
<comment type="caution">
    <text evidence="1">The sequence shown here is derived from an EMBL/GenBank/DDBJ whole genome shotgun (WGS) entry which is preliminary data.</text>
</comment>
<sequence length="360" mass="41899">GNQHHRTPKKSNVLGTISFLEKEKIPHFKSRVFEHFGVSNRQGWEIVRQRRNRRNLQDDPDNPDLEETRGRKRILSPADLRAMEKLIWKYGFEARALTWQALAYEAGVAAEVSWRTIQRAMGTFRYRKCVACRKGWVSPATAKRRLNAATIALRERPTPQHWRDIRWSDEVHFSLGPEGRIMIIRKSGERHCPDCIQEARAPEPKHLKRLHAWVAIGWNFKSDLYFYEVPGNSNGKMSMQLYRDEILEKAVSPWLARGDQFVHEEDGDSRHGTGKNNIVRDWKQQHGLKYFFNTPGSPDLSPIENGWNVVKQYIAKFPSWTEEELQSLAVEGWNTLSQETINRWVDSMVQRMQDVVAGEG</sequence>
<dbReference type="Gene3D" id="3.30.420.10">
    <property type="entry name" value="Ribonuclease H-like superfamily/Ribonuclease H"/>
    <property type="match status" value="1"/>
</dbReference>
<dbReference type="AlphaFoldDB" id="A0AAN6T1Q3"/>
<dbReference type="GO" id="GO:0003676">
    <property type="term" value="F:nucleic acid binding"/>
    <property type="evidence" value="ECO:0007669"/>
    <property type="project" value="InterPro"/>
</dbReference>
<accession>A0AAN6T1Q3</accession>
<name>A0AAN6T1Q3_9PEZI</name>
<keyword evidence="2" id="KW-1185">Reference proteome</keyword>